<accession>A0A1N7EPT9</accession>
<protein>
    <submittedName>
        <fullName evidence="5">Transcriptional regulator, TetR family</fullName>
    </submittedName>
</protein>
<proteinExistence type="predicted"/>
<dbReference type="STRING" id="1344003.SAMN05445060_1544"/>
<sequence>MWDMASKSIGTPYPDAMPDSEETVETGDGRTRRWDEHKQERRLRILEAAVALFSERGREAGVKDIAERARLPRSVVYRIFKDRDDLDEQVREFIVADLMSALTPTLVPHGTIRDAIRDSVESYVGWLEKNQTLHLFLGAGSTSRPTAGSHVVVSARTSIGSDVANYLYQFLSAKGADPRFAQPLAFALIGTVDATVNRWLSQSQPRISPTELAEFLQISLWSLIEAHCRILGIDIDPDMTIDNLDLVGDPPTAH</sequence>
<dbReference type="PRINTS" id="PR00455">
    <property type="entry name" value="HTHTETR"/>
</dbReference>
<dbReference type="PANTHER" id="PTHR30055:SF226">
    <property type="entry name" value="HTH-TYPE TRANSCRIPTIONAL REGULATOR PKSA"/>
    <property type="match status" value="1"/>
</dbReference>
<organism evidence="5 6">
    <name type="scientific">Williamsia sterculiae</name>
    <dbReference type="NCBI Taxonomy" id="1344003"/>
    <lineage>
        <taxon>Bacteria</taxon>
        <taxon>Bacillati</taxon>
        <taxon>Actinomycetota</taxon>
        <taxon>Actinomycetes</taxon>
        <taxon>Mycobacteriales</taxon>
        <taxon>Nocardiaceae</taxon>
        <taxon>Williamsia</taxon>
    </lineage>
</organism>
<dbReference type="InterPro" id="IPR009057">
    <property type="entry name" value="Homeodomain-like_sf"/>
</dbReference>
<dbReference type="Pfam" id="PF00440">
    <property type="entry name" value="TetR_N"/>
    <property type="match status" value="1"/>
</dbReference>
<dbReference type="GO" id="GO:0003700">
    <property type="term" value="F:DNA-binding transcription factor activity"/>
    <property type="evidence" value="ECO:0007669"/>
    <property type="project" value="TreeGrafter"/>
</dbReference>
<dbReference type="Proteomes" id="UP000186218">
    <property type="component" value="Unassembled WGS sequence"/>
</dbReference>
<dbReference type="GO" id="GO:0000976">
    <property type="term" value="F:transcription cis-regulatory region binding"/>
    <property type="evidence" value="ECO:0007669"/>
    <property type="project" value="TreeGrafter"/>
</dbReference>
<dbReference type="InterPro" id="IPR001647">
    <property type="entry name" value="HTH_TetR"/>
</dbReference>
<dbReference type="SUPFAM" id="SSF46689">
    <property type="entry name" value="Homeodomain-like"/>
    <property type="match status" value="1"/>
</dbReference>
<evidence type="ECO:0000259" key="4">
    <source>
        <dbReference type="PROSITE" id="PS50977"/>
    </source>
</evidence>
<dbReference type="PROSITE" id="PS50977">
    <property type="entry name" value="HTH_TETR_2"/>
    <property type="match status" value="1"/>
</dbReference>
<gene>
    <name evidence="5" type="ORF">SAMN05445060_1544</name>
</gene>
<feature type="DNA-binding region" description="H-T-H motif" evidence="2">
    <location>
        <begin position="61"/>
        <end position="80"/>
    </location>
</feature>
<dbReference type="SUPFAM" id="SSF48498">
    <property type="entry name" value="Tetracyclin repressor-like, C-terminal domain"/>
    <property type="match status" value="1"/>
</dbReference>
<feature type="domain" description="HTH tetR-type" evidence="4">
    <location>
        <begin position="39"/>
        <end position="98"/>
    </location>
</feature>
<evidence type="ECO:0000256" key="3">
    <source>
        <dbReference type="SAM" id="MobiDB-lite"/>
    </source>
</evidence>
<dbReference type="InterPro" id="IPR036271">
    <property type="entry name" value="Tet_transcr_reg_TetR-rel_C_sf"/>
</dbReference>
<evidence type="ECO:0000313" key="6">
    <source>
        <dbReference type="Proteomes" id="UP000186218"/>
    </source>
</evidence>
<evidence type="ECO:0000256" key="2">
    <source>
        <dbReference type="PROSITE-ProRule" id="PRU00335"/>
    </source>
</evidence>
<evidence type="ECO:0000256" key="1">
    <source>
        <dbReference type="ARBA" id="ARBA00023125"/>
    </source>
</evidence>
<reference evidence="5 6" key="1">
    <citation type="submission" date="2017-01" db="EMBL/GenBank/DDBJ databases">
        <authorList>
            <person name="Mah S.A."/>
            <person name="Swanson W.J."/>
            <person name="Moy G.W."/>
            <person name="Vacquier V.D."/>
        </authorList>
    </citation>
    <scope>NUCLEOTIDE SEQUENCE [LARGE SCALE GENOMIC DNA]</scope>
    <source>
        <strain evidence="5 6">CPCC 203464</strain>
    </source>
</reference>
<dbReference type="PANTHER" id="PTHR30055">
    <property type="entry name" value="HTH-TYPE TRANSCRIPTIONAL REGULATOR RUTR"/>
    <property type="match status" value="1"/>
</dbReference>
<keyword evidence="6" id="KW-1185">Reference proteome</keyword>
<dbReference type="AlphaFoldDB" id="A0A1N7EPT9"/>
<dbReference type="InterPro" id="IPR050109">
    <property type="entry name" value="HTH-type_TetR-like_transc_reg"/>
</dbReference>
<name>A0A1N7EPT9_9NOCA</name>
<dbReference type="EMBL" id="FTNT01000003">
    <property type="protein sequence ID" value="SIR90080.1"/>
    <property type="molecule type" value="Genomic_DNA"/>
</dbReference>
<evidence type="ECO:0000313" key="5">
    <source>
        <dbReference type="EMBL" id="SIR90080.1"/>
    </source>
</evidence>
<dbReference type="Gene3D" id="1.10.357.10">
    <property type="entry name" value="Tetracycline Repressor, domain 2"/>
    <property type="match status" value="1"/>
</dbReference>
<feature type="region of interest" description="Disordered" evidence="3">
    <location>
        <begin position="1"/>
        <end position="34"/>
    </location>
</feature>
<keyword evidence="1 2" id="KW-0238">DNA-binding</keyword>